<sequence>MKEQLARLEDIYPEIVELRRYFHQYPELSFREVQTPAKIADYLKSLGLDVKTGVGGNGVVGFLKGGAQGKTVALRADFDALPIQDEKDVPYKSKNPGVMHACGHDAHTATLLGVAKVLSEMRDRLCGNVVFIHQFAEEITPGGAKPMIEDGCLDGVDVIFGTHLWTPIPIGEIGYRSGEFMAAADRFDITINGKGGHGASPHDTVDPIAIGTSLVQALQHIVSRRVDPLKPAVLTVSSFQAGDAFNVIPQKATIRGTVRTFDEEVQHFIQQEMEKITEGICQQGGASYDFAYQKGYPAVINHSYETNLVAEHASLIVGPSNTKEILPNMGGEDFAYYLQKVPGAYFFTGAGNEKKKANYPHHHPKFDIDEKSMLIAAKMLTSLTLSYLQP</sequence>
<reference evidence="5" key="2">
    <citation type="submission" date="2015-06" db="EMBL/GenBank/DDBJ databases">
        <title>Genome Sequence of Bacillus endophyticus and Analysis of its Companion Mechanism in the Ketogulonigenium vulgare-Bacillus strain Consortium.</title>
        <authorList>
            <person name="Jia N."/>
            <person name="Du J."/>
            <person name="Ding M.-Z."/>
            <person name="Gao F."/>
            <person name="Yuan Y.-J."/>
        </authorList>
    </citation>
    <scope>NUCLEOTIDE SEQUENCE [LARGE SCALE GENOMIC DNA]</scope>
    <source>
        <strain evidence="5">Hbe603</strain>
    </source>
</reference>
<comment type="similarity">
    <text evidence="1">Belongs to the peptidase M20 family.</text>
</comment>
<dbReference type="EMBL" id="CP011974">
    <property type="protein sequence ID" value="AKO94851.1"/>
    <property type="molecule type" value="Genomic_DNA"/>
</dbReference>
<gene>
    <name evidence="4" type="ORF">BEH_23825</name>
</gene>
<dbReference type="InterPro" id="IPR002933">
    <property type="entry name" value="Peptidase_M20"/>
</dbReference>
<feature type="binding site" evidence="3">
    <location>
        <position position="163"/>
    </location>
    <ligand>
        <name>Mn(2+)</name>
        <dbReference type="ChEBI" id="CHEBI:29035"/>
        <label>2</label>
    </ligand>
</feature>
<feature type="binding site" evidence="3">
    <location>
        <position position="138"/>
    </location>
    <ligand>
        <name>Mn(2+)</name>
        <dbReference type="ChEBI" id="CHEBI:29035"/>
        <label>2</label>
    </ligand>
</feature>
<dbReference type="CDD" id="cd08021">
    <property type="entry name" value="M20_Acy1_YhaA-like"/>
    <property type="match status" value="1"/>
</dbReference>
<evidence type="ECO:0000313" key="4">
    <source>
        <dbReference type="EMBL" id="AKO94851.1"/>
    </source>
</evidence>
<feature type="binding site" evidence="3">
    <location>
        <position position="104"/>
    </location>
    <ligand>
        <name>Mn(2+)</name>
        <dbReference type="ChEBI" id="CHEBI:29035"/>
        <label>2</label>
    </ligand>
</feature>
<dbReference type="PIRSF" id="PIRSF005962">
    <property type="entry name" value="Pept_M20D_amidohydro"/>
    <property type="match status" value="1"/>
</dbReference>
<dbReference type="OrthoDB" id="9776731at2"/>
<name>A0A0H4KPM6_9BACI</name>
<dbReference type="SUPFAM" id="SSF55031">
    <property type="entry name" value="Bacterial exopeptidase dimerisation domain"/>
    <property type="match status" value="1"/>
</dbReference>
<dbReference type="PANTHER" id="PTHR11014:SF63">
    <property type="entry name" value="METALLOPEPTIDASE, PUTATIVE (AFU_ORTHOLOGUE AFUA_6G09600)-RELATED"/>
    <property type="match status" value="1"/>
</dbReference>
<keyword evidence="3" id="KW-0464">Manganese</keyword>
<dbReference type="FunFam" id="3.30.70.360:FF:000014">
    <property type="entry name" value="N-acyl-L-amino acid amidohydrolase"/>
    <property type="match status" value="1"/>
</dbReference>
<dbReference type="KEGG" id="beo:BEH_23825"/>
<dbReference type="Pfam" id="PF07687">
    <property type="entry name" value="M20_dimer"/>
    <property type="match status" value="1"/>
</dbReference>
<dbReference type="PANTHER" id="PTHR11014">
    <property type="entry name" value="PEPTIDASE M20 FAMILY MEMBER"/>
    <property type="match status" value="1"/>
</dbReference>
<protein>
    <submittedName>
        <fullName evidence="4">Peptidase M20</fullName>
    </submittedName>
</protein>
<dbReference type="InterPro" id="IPR017439">
    <property type="entry name" value="Amidohydrolase"/>
</dbReference>
<organism evidence="4 5">
    <name type="scientific">Priestia filamentosa</name>
    <dbReference type="NCBI Taxonomy" id="1402861"/>
    <lineage>
        <taxon>Bacteria</taxon>
        <taxon>Bacillati</taxon>
        <taxon>Bacillota</taxon>
        <taxon>Bacilli</taxon>
        <taxon>Bacillales</taxon>
        <taxon>Bacillaceae</taxon>
        <taxon>Priestia</taxon>
    </lineage>
</organism>
<feature type="binding site" evidence="3">
    <location>
        <position position="102"/>
    </location>
    <ligand>
        <name>Mn(2+)</name>
        <dbReference type="ChEBI" id="CHEBI:29035"/>
        <label>2</label>
    </ligand>
</feature>
<evidence type="ECO:0000313" key="5">
    <source>
        <dbReference type="Proteomes" id="UP000036202"/>
    </source>
</evidence>
<evidence type="ECO:0000256" key="1">
    <source>
        <dbReference type="ARBA" id="ARBA00006153"/>
    </source>
</evidence>
<dbReference type="InterPro" id="IPR011650">
    <property type="entry name" value="Peptidase_M20_dimer"/>
</dbReference>
<dbReference type="GO" id="GO:0046872">
    <property type="term" value="F:metal ion binding"/>
    <property type="evidence" value="ECO:0007669"/>
    <property type="project" value="UniProtKB-KW"/>
</dbReference>
<comment type="cofactor">
    <cofactor evidence="3">
        <name>Mn(2+)</name>
        <dbReference type="ChEBI" id="CHEBI:29035"/>
    </cofactor>
    <text evidence="3">The Mn(2+) ion enhances activity.</text>
</comment>
<dbReference type="PATRIC" id="fig|135735.6.peg.5007"/>
<accession>A0A0H4KPM6</accession>
<reference evidence="4 5" key="1">
    <citation type="journal article" date="2015" name="PLoS ONE">
        <title>Genome Sequence of Bacillus endophyticus and Analysis of Its Companion Mechanism in the Ketogulonigenium vulgare-Bacillus Strain Consortium.</title>
        <authorList>
            <person name="Jia N."/>
            <person name="Du J."/>
            <person name="Ding M.Z."/>
            <person name="Gao F."/>
            <person name="Yuan Y.J."/>
        </authorList>
    </citation>
    <scope>NUCLEOTIDE SEQUENCE [LARGE SCALE GENOMIC DNA]</scope>
    <source>
        <strain evidence="4 5">Hbe603</strain>
    </source>
</reference>
<evidence type="ECO:0000256" key="3">
    <source>
        <dbReference type="PIRSR" id="PIRSR005962-1"/>
    </source>
</evidence>
<feature type="binding site" evidence="3">
    <location>
        <position position="362"/>
    </location>
    <ligand>
        <name>Mn(2+)</name>
        <dbReference type="ChEBI" id="CHEBI:29035"/>
        <label>2</label>
    </ligand>
</feature>
<proteinExistence type="inferred from homology"/>
<dbReference type="AlphaFoldDB" id="A0A0H4KPM6"/>
<dbReference type="NCBIfam" id="TIGR01891">
    <property type="entry name" value="amidohydrolases"/>
    <property type="match status" value="1"/>
</dbReference>
<dbReference type="Gene3D" id="3.40.630.10">
    <property type="entry name" value="Zn peptidases"/>
    <property type="match status" value="1"/>
</dbReference>
<keyword evidence="2" id="KW-0378">Hydrolase</keyword>
<dbReference type="SUPFAM" id="SSF53187">
    <property type="entry name" value="Zn-dependent exopeptidases"/>
    <property type="match status" value="1"/>
</dbReference>
<evidence type="ECO:0000256" key="2">
    <source>
        <dbReference type="ARBA" id="ARBA00022801"/>
    </source>
</evidence>
<dbReference type="Gene3D" id="3.30.70.360">
    <property type="match status" value="1"/>
</dbReference>
<dbReference type="Pfam" id="PF01546">
    <property type="entry name" value="Peptidase_M20"/>
    <property type="match status" value="1"/>
</dbReference>
<keyword evidence="3" id="KW-0479">Metal-binding</keyword>
<dbReference type="GO" id="GO:0016787">
    <property type="term" value="F:hydrolase activity"/>
    <property type="evidence" value="ECO:0007669"/>
    <property type="project" value="UniProtKB-KW"/>
</dbReference>
<dbReference type="Proteomes" id="UP000036202">
    <property type="component" value="Chromosome"/>
</dbReference>
<keyword evidence="5" id="KW-1185">Reference proteome</keyword>
<dbReference type="RefSeq" id="WP_040060412.1">
    <property type="nucleotide sequence ID" value="NZ_CP011974.1"/>
</dbReference>
<dbReference type="InterPro" id="IPR036264">
    <property type="entry name" value="Bact_exopeptidase_dim_dom"/>
</dbReference>